<dbReference type="Pfam" id="PF04082">
    <property type="entry name" value="Fungal_trans"/>
    <property type="match status" value="1"/>
</dbReference>
<dbReference type="SUPFAM" id="SSF57701">
    <property type="entry name" value="Zn2/Cys6 DNA-binding domain"/>
    <property type="match status" value="1"/>
</dbReference>
<evidence type="ECO:0000256" key="2">
    <source>
        <dbReference type="ARBA" id="ARBA00022723"/>
    </source>
</evidence>
<dbReference type="GO" id="GO:0006351">
    <property type="term" value="P:DNA-templated transcription"/>
    <property type="evidence" value="ECO:0007669"/>
    <property type="project" value="InterPro"/>
</dbReference>
<dbReference type="GO" id="GO:0005634">
    <property type="term" value="C:nucleus"/>
    <property type="evidence" value="ECO:0007669"/>
    <property type="project" value="UniProtKB-SubCell"/>
</dbReference>
<dbReference type="GO" id="GO:0008270">
    <property type="term" value="F:zinc ion binding"/>
    <property type="evidence" value="ECO:0007669"/>
    <property type="project" value="InterPro"/>
</dbReference>
<accession>B6JUU3</accession>
<dbReference type="PROSITE" id="PS00463">
    <property type="entry name" value="ZN2_CY6_FUNGAL_1"/>
    <property type="match status" value="1"/>
</dbReference>
<name>B6JUU3_SCHJY</name>
<dbReference type="SMART" id="SM00906">
    <property type="entry name" value="Fungal_trans"/>
    <property type="match status" value="1"/>
</dbReference>
<feature type="non-terminal residue" evidence="6">
    <location>
        <position position="1"/>
    </location>
</feature>
<dbReference type="RefSeq" id="XP_002171338.2">
    <property type="nucleotide sequence ID" value="XM_002171302.2"/>
</dbReference>
<dbReference type="Pfam" id="PF00172">
    <property type="entry name" value="Zn_clus"/>
    <property type="match status" value="1"/>
</dbReference>
<evidence type="ECO:0000259" key="5">
    <source>
        <dbReference type="PROSITE" id="PS50048"/>
    </source>
</evidence>
<feature type="region of interest" description="Disordered" evidence="4">
    <location>
        <begin position="515"/>
        <end position="538"/>
    </location>
</feature>
<evidence type="ECO:0000313" key="7">
    <source>
        <dbReference type="Proteomes" id="UP000001744"/>
    </source>
</evidence>
<dbReference type="InterPro" id="IPR050613">
    <property type="entry name" value="Sec_Metabolite_Reg"/>
</dbReference>
<organism evidence="6 7">
    <name type="scientific">Schizosaccharomyces japonicus (strain yFS275 / FY16936)</name>
    <name type="common">Fission yeast</name>
    <dbReference type="NCBI Taxonomy" id="402676"/>
    <lineage>
        <taxon>Eukaryota</taxon>
        <taxon>Fungi</taxon>
        <taxon>Dikarya</taxon>
        <taxon>Ascomycota</taxon>
        <taxon>Taphrinomycotina</taxon>
        <taxon>Schizosaccharomycetes</taxon>
        <taxon>Schizosaccharomycetales</taxon>
        <taxon>Schizosaccharomycetaceae</taxon>
        <taxon>Schizosaccharomyces</taxon>
    </lineage>
</organism>
<dbReference type="GeneID" id="7050987"/>
<dbReference type="CDD" id="cd12148">
    <property type="entry name" value="fungal_TF_MHR"/>
    <property type="match status" value="1"/>
</dbReference>
<dbReference type="Proteomes" id="UP000001744">
    <property type="component" value="Unassembled WGS sequence"/>
</dbReference>
<reference evidence="6 7" key="1">
    <citation type="journal article" date="2011" name="Science">
        <title>Comparative functional genomics of the fission yeasts.</title>
        <authorList>
            <person name="Rhind N."/>
            <person name="Chen Z."/>
            <person name="Yassour M."/>
            <person name="Thompson D.A."/>
            <person name="Haas B.J."/>
            <person name="Habib N."/>
            <person name="Wapinski I."/>
            <person name="Roy S."/>
            <person name="Lin M.F."/>
            <person name="Heiman D.I."/>
            <person name="Young S.K."/>
            <person name="Furuya K."/>
            <person name="Guo Y."/>
            <person name="Pidoux A."/>
            <person name="Chen H.M."/>
            <person name="Robbertse B."/>
            <person name="Goldberg J.M."/>
            <person name="Aoki K."/>
            <person name="Bayne E.H."/>
            <person name="Berlin A.M."/>
            <person name="Desjardins C.A."/>
            <person name="Dobbs E."/>
            <person name="Dukaj L."/>
            <person name="Fan L."/>
            <person name="FitzGerald M.G."/>
            <person name="French C."/>
            <person name="Gujja S."/>
            <person name="Hansen K."/>
            <person name="Keifenheim D."/>
            <person name="Levin J.Z."/>
            <person name="Mosher R.A."/>
            <person name="Mueller C.A."/>
            <person name="Pfiffner J."/>
            <person name="Priest M."/>
            <person name="Russ C."/>
            <person name="Smialowska A."/>
            <person name="Swoboda P."/>
            <person name="Sykes S.M."/>
            <person name="Vaughn M."/>
            <person name="Vengrova S."/>
            <person name="Yoder R."/>
            <person name="Zeng Q."/>
            <person name="Allshire R."/>
            <person name="Baulcombe D."/>
            <person name="Birren B.W."/>
            <person name="Brown W."/>
            <person name="Ekwall K."/>
            <person name="Kellis M."/>
            <person name="Leatherwood J."/>
            <person name="Levin H."/>
            <person name="Margalit H."/>
            <person name="Martienssen R."/>
            <person name="Nieduszynski C.A."/>
            <person name="Spatafora J.W."/>
            <person name="Friedman N."/>
            <person name="Dalgaard J.Z."/>
            <person name="Baumann P."/>
            <person name="Niki H."/>
            <person name="Regev A."/>
            <person name="Nusbaum C."/>
        </authorList>
    </citation>
    <scope>NUCLEOTIDE SEQUENCE [LARGE SCALE GENOMIC DNA]</scope>
    <source>
        <strain evidence="7">yFS275 / FY16936</strain>
    </source>
</reference>
<evidence type="ECO:0000313" key="6">
    <source>
        <dbReference type="EMBL" id="EEB05045.2"/>
    </source>
</evidence>
<gene>
    <name evidence="6" type="ORF">SJAG_00037</name>
</gene>
<feature type="compositionally biased region" description="Polar residues" evidence="4">
    <location>
        <begin position="516"/>
        <end position="536"/>
    </location>
</feature>
<feature type="domain" description="Zn(2)-C6 fungal-type" evidence="5">
    <location>
        <begin position="1"/>
        <end position="30"/>
    </location>
</feature>
<evidence type="ECO:0000256" key="1">
    <source>
        <dbReference type="ARBA" id="ARBA00004123"/>
    </source>
</evidence>
<keyword evidence="3" id="KW-0539">Nucleus</keyword>
<feature type="compositionally biased region" description="Polar residues" evidence="4">
    <location>
        <begin position="609"/>
        <end position="623"/>
    </location>
</feature>
<dbReference type="GO" id="GO:0003677">
    <property type="term" value="F:DNA binding"/>
    <property type="evidence" value="ECO:0007669"/>
    <property type="project" value="InterPro"/>
</dbReference>
<dbReference type="VEuPathDB" id="FungiDB:SJAG_00037"/>
<dbReference type="InterPro" id="IPR001138">
    <property type="entry name" value="Zn2Cys6_DnaBD"/>
</dbReference>
<keyword evidence="2" id="KW-0479">Metal-binding</keyword>
<dbReference type="STRING" id="402676.B6JUU3"/>
<dbReference type="InterPro" id="IPR007219">
    <property type="entry name" value="XnlR_reg_dom"/>
</dbReference>
<dbReference type="InterPro" id="IPR036864">
    <property type="entry name" value="Zn2-C6_fun-type_DNA-bd_sf"/>
</dbReference>
<dbReference type="JaponicusDB" id="SJAG_00037"/>
<dbReference type="PANTHER" id="PTHR31001:SF56">
    <property type="entry name" value="ZN(2)-C6 FUNGAL-TYPE DOMAIN-CONTAINING PROTEIN"/>
    <property type="match status" value="1"/>
</dbReference>
<dbReference type="OrthoDB" id="6486656at2759"/>
<dbReference type="CDD" id="cd00067">
    <property type="entry name" value="GAL4"/>
    <property type="match status" value="1"/>
</dbReference>
<dbReference type="OMA" id="QESITIC"/>
<proteinExistence type="predicted"/>
<dbReference type="GO" id="GO:0000981">
    <property type="term" value="F:DNA-binding transcription factor activity, RNA polymerase II-specific"/>
    <property type="evidence" value="ECO:0007669"/>
    <property type="project" value="InterPro"/>
</dbReference>
<evidence type="ECO:0000256" key="3">
    <source>
        <dbReference type="ARBA" id="ARBA00023242"/>
    </source>
</evidence>
<dbReference type="PANTHER" id="PTHR31001">
    <property type="entry name" value="UNCHARACTERIZED TRANSCRIPTIONAL REGULATORY PROTEIN"/>
    <property type="match status" value="1"/>
</dbReference>
<dbReference type="AlphaFoldDB" id="B6JUU3"/>
<dbReference type="eggNOG" id="ENOG502RYE1">
    <property type="taxonomic scope" value="Eukaryota"/>
</dbReference>
<dbReference type="EMBL" id="KE651166">
    <property type="protein sequence ID" value="EEB05045.2"/>
    <property type="molecule type" value="Genomic_DNA"/>
</dbReference>
<dbReference type="HOGENOM" id="CLU_426764_0_0_1"/>
<comment type="subcellular location">
    <subcellularLocation>
        <location evidence="1">Nucleus</location>
    </subcellularLocation>
</comment>
<dbReference type="Gene3D" id="4.10.240.10">
    <property type="entry name" value="Zn(2)-C6 fungal-type DNA-binding domain"/>
    <property type="match status" value="1"/>
</dbReference>
<sequence>SCRECHRLKIKCDRVWPCSTCRKRGFADICPDGVTIYVSVLAQKNPSVDVPPVSEIDARTLAQVRERCAAPPPGLFEAASSMSSETEDKAPASVTSVKLEDVASVKEGESREKSEDVEEEATEEEFLAQTYAVLALGTLYTSPSAVNNPRRLAHAFFVRADLCLQISRYTWHSSLYSVITLILMAQYSISCARLENSHFAWNAIGTAVRLATSMGLHRDGEVFQLTPYELHIRRLVWRELLFFDRLQCLGLGRPYSISSSQTNVYAPSNINDIEIMPDSPFIPEPVDMNTRTDASFTVFKSKLSPVLALILDRAFRFKPSSYTVVKELTEKIREVENDIPLWAQNLNALDESLTHSQVMEAHSMHVLVQQIYLYLHRPWFVLAITKPEDRSKYQESITICTQQSHALVMTLCSMLSRVPPGPCKWWVFRFHSLNAGVIQGSYALCFPKNRYAFTAFEDLQYMCQIFEHIRGTSSITAKDLKFMVQLKDRVYHTLQMSSQGLSTLPSLDDIPFLHFNTPSSRNNSQSPKSVHETTPTEVEDTGIERMLPPFEQENPMLFNSTAWRTGTTTTLQVQGQEYYSTMLSNRPAQRFPYEKTDALNTPPLPTQPNIPMNSSRPTGASNLPANDSNYEFWTSALNELGM</sequence>
<evidence type="ECO:0000256" key="4">
    <source>
        <dbReference type="SAM" id="MobiDB-lite"/>
    </source>
</evidence>
<keyword evidence="7" id="KW-1185">Reference proteome</keyword>
<feature type="region of interest" description="Disordered" evidence="4">
    <location>
        <begin position="603"/>
        <end position="623"/>
    </location>
</feature>
<protein>
    <submittedName>
        <fullName evidence="6">Transcription factor</fullName>
    </submittedName>
</protein>
<dbReference type="PROSITE" id="PS50048">
    <property type="entry name" value="ZN2_CY6_FUNGAL_2"/>
    <property type="match status" value="1"/>
</dbReference>